<dbReference type="InterPro" id="IPR012337">
    <property type="entry name" value="RNaseH-like_sf"/>
</dbReference>
<gene>
    <name evidence="1" type="ORF">Tci_046610</name>
</gene>
<dbReference type="EMBL" id="BKCJ010006921">
    <property type="protein sequence ID" value="GEU74632.1"/>
    <property type="molecule type" value="Genomic_DNA"/>
</dbReference>
<reference evidence="1" key="1">
    <citation type="journal article" date="2019" name="Sci. Rep.">
        <title>Draft genome of Tanacetum cinerariifolium, the natural source of mosquito coil.</title>
        <authorList>
            <person name="Yamashiro T."/>
            <person name="Shiraishi A."/>
            <person name="Satake H."/>
            <person name="Nakayama K."/>
        </authorList>
    </citation>
    <scope>NUCLEOTIDE SEQUENCE</scope>
</reference>
<organism evidence="1">
    <name type="scientific">Tanacetum cinerariifolium</name>
    <name type="common">Dalmatian daisy</name>
    <name type="synonym">Chrysanthemum cinerariifolium</name>
    <dbReference type="NCBI Taxonomy" id="118510"/>
    <lineage>
        <taxon>Eukaryota</taxon>
        <taxon>Viridiplantae</taxon>
        <taxon>Streptophyta</taxon>
        <taxon>Embryophyta</taxon>
        <taxon>Tracheophyta</taxon>
        <taxon>Spermatophyta</taxon>
        <taxon>Magnoliopsida</taxon>
        <taxon>eudicotyledons</taxon>
        <taxon>Gunneridae</taxon>
        <taxon>Pentapetalae</taxon>
        <taxon>asterids</taxon>
        <taxon>campanulids</taxon>
        <taxon>Asterales</taxon>
        <taxon>Asteraceae</taxon>
        <taxon>Asteroideae</taxon>
        <taxon>Anthemideae</taxon>
        <taxon>Anthemidinae</taxon>
        <taxon>Tanacetum</taxon>
    </lineage>
</organism>
<name>A0A6L2MPD9_TANCI</name>
<dbReference type="SUPFAM" id="SSF53098">
    <property type="entry name" value="Ribonuclease H-like"/>
    <property type="match status" value="1"/>
</dbReference>
<dbReference type="InterPro" id="IPR036397">
    <property type="entry name" value="RNaseH_sf"/>
</dbReference>
<dbReference type="InterPro" id="IPR036875">
    <property type="entry name" value="Znf_CCHC_sf"/>
</dbReference>
<dbReference type="AlphaFoldDB" id="A0A6L2MPD9"/>
<protein>
    <submittedName>
        <fullName evidence="1">Uncharacterized protein</fullName>
    </submittedName>
</protein>
<dbReference type="Gene3D" id="4.10.60.10">
    <property type="entry name" value="Zinc finger, CCHC-type"/>
    <property type="match status" value="1"/>
</dbReference>
<accession>A0A6L2MPD9</accession>
<evidence type="ECO:0000313" key="1">
    <source>
        <dbReference type="EMBL" id="GEU74632.1"/>
    </source>
</evidence>
<sequence length="462" mass="52221">MRNKSDLDTLSMDDLCNNLKVYKPKIKSQSISSSNSQNVAFVSSDNSSITNRTVNTAHSVSPASSKYQASTASYADDVMFSFFSNQSNSPQLDNEDLEQIDSDDLKEIDIKWQAVMLTIRVKRFIKRITRKLDLNGKETIRFDRTKAECYNYHRRGHFAKECRAPRNQGNRNRDAPTRNAPIDTSTTNALVHQVHQIQTLRDDNQINDRFKKGEGYHVVTLPYTGNYMPPRADLSFAGLDNSVFKSLVSETITSVPKIETNASKTSKDSLEKPKAVRAASSVSAARHVNTAASRPNVINALPTTYSHFKAHSQDQGIFHSRCSRNMNGNKSYLIDYQEIDGGFFAFGGNAKKVSQMCDTKNNVLLTDNKCVVLSLNFKLLEESQVLLKVPRNNNMYSLDLKNVVPVGGIENQMDHKVKTIRYDNRTEFKNRIMNEFHKIKGIRREFSIAKTPQQNGVAKKKK</sequence>
<dbReference type="GO" id="GO:0003676">
    <property type="term" value="F:nucleic acid binding"/>
    <property type="evidence" value="ECO:0007669"/>
    <property type="project" value="InterPro"/>
</dbReference>
<proteinExistence type="predicted"/>
<dbReference type="GO" id="GO:0008270">
    <property type="term" value="F:zinc ion binding"/>
    <property type="evidence" value="ECO:0007669"/>
    <property type="project" value="InterPro"/>
</dbReference>
<comment type="caution">
    <text evidence="1">The sequence shown here is derived from an EMBL/GenBank/DDBJ whole genome shotgun (WGS) entry which is preliminary data.</text>
</comment>
<dbReference type="SUPFAM" id="SSF57756">
    <property type="entry name" value="Retrovirus zinc finger-like domains"/>
    <property type="match status" value="1"/>
</dbReference>
<dbReference type="Gene3D" id="3.30.420.10">
    <property type="entry name" value="Ribonuclease H-like superfamily/Ribonuclease H"/>
    <property type="match status" value="1"/>
</dbReference>